<dbReference type="HOGENOM" id="CLU_089568_3_1_1"/>
<dbReference type="OrthoDB" id="5531344at2759"/>
<dbReference type="UniPathway" id="UPA00344"/>
<dbReference type="RefSeq" id="XP_024391826.1">
    <property type="nucleotide sequence ID" value="XM_024536058.2"/>
</dbReference>
<proteinExistence type="inferred from homology"/>
<dbReference type="InterPro" id="IPR036563">
    <property type="entry name" value="MoaE_sf"/>
</dbReference>
<comment type="subunit">
    <text evidence="4">Heterotetramer; composed of 2 small (MOCS2A) and 2 large (MOCS2B) subunits.</text>
</comment>
<keyword evidence="7" id="KW-1185">Reference proteome</keyword>
<dbReference type="Pfam" id="PF02391">
    <property type="entry name" value="MoaE"/>
    <property type="match status" value="1"/>
</dbReference>
<comment type="catalytic activity">
    <reaction evidence="4">
        <text>2 [molybdopterin-synthase sulfur-carrier protein]-C-terminal-Gly-aminoethanethioate + cyclic pyranopterin phosphate + H2O = molybdopterin + 2 [molybdopterin-synthase sulfur-carrier protein]-C-terminal Gly-Gly + 2 H(+)</text>
        <dbReference type="Rhea" id="RHEA:26333"/>
        <dbReference type="Rhea" id="RHEA-COMP:12202"/>
        <dbReference type="Rhea" id="RHEA-COMP:19907"/>
        <dbReference type="ChEBI" id="CHEBI:15377"/>
        <dbReference type="ChEBI" id="CHEBI:15378"/>
        <dbReference type="ChEBI" id="CHEBI:58698"/>
        <dbReference type="ChEBI" id="CHEBI:59648"/>
        <dbReference type="ChEBI" id="CHEBI:90778"/>
        <dbReference type="ChEBI" id="CHEBI:232372"/>
        <dbReference type="EC" id="2.8.1.12"/>
    </reaction>
</comment>
<evidence type="ECO:0000256" key="2">
    <source>
        <dbReference type="ARBA" id="ARBA00022679"/>
    </source>
</evidence>
<keyword evidence="3 4" id="KW-0501">Molybdenum cofactor biosynthesis</keyword>
<reference evidence="5 7" key="1">
    <citation type="journal article" date="2008" name="Science">
        <title>The Physcomitrella genome reveals evolutionary insights into the conquest of land by plants.</title>
        <authorList>
            <person name="Rensing S."/>
            <person name="Lang D."/>
            <person name="Zimmer A."/>
            <person name="Terry A."/>
            <person name="Salamov A."/>
            <person name="Shapiro H."/>
            <person name="Nishiyama T."/>
            <person name="Perroud P.-F."/>
            <person name="Lindquist E."/>
            <person name="Kamisugi Y."/>
            <person name="Tanahashi T."/>
            <person name="Sakakibara K."/>
            <person name="Fujita T."/>
            <person name="Oishi K."/>
            <person name="Shin-I T."/>
            <person name="Kuroki Y."/>
            <person name="Toyoda A."/>
            <person name="Suzuki Y."/>
            <person name="Hashimoto A."/>
            <person name="Yamaguchi K."/>
            <person name="Sugano A."/>
            <person name="Kohara Y."/>
            <person name="Fujiyama A."/>
            <person name="Anterola A."/>
            <person name="Aoki S."/>
            <person name="Ashton N."/>
            <person name="Barbazuk W.B."/>
            <person name="Barker E."/>
            <person name="Bennetzen J."/>
            <person name="Bezanilla M."/>
            <person name="Blankenship R."/>
            <person name="Cho S.H."/>
            <person name="Dutcher S."/>
            <person name="Estelle M."/>
            <person name="Fawcett J.A."/>
            <person name="Gundlach H."/>
            <person name="Hanada K."/>
            <person name="Heyl A."/>
            <person name="Hicks K.A."/>
            <person name="Hugh J."/>
            <person name="Lohr M."/>
            <person name="Mayer K."/>
            <person name="Melkozernov A."/>
            <person name="Murata T."/>
            <person name="Nelson D."/>
            <person name="Pils B."/>
            <person name="Prigge M."/>
            <person name="Reiss B."/>
            <person name="Renner T."/>
            <person name="Rombauts S."/>
            <person name="Rushton P."/>
            <person name="Sanderfoot A."/>
            <person name="Schween G."/>
            <person name="Shiu S.-H."/>
            <person name="Stueber K."/>
            <person name="Theodoulou F.L."/>
            <person name="Tu H."/>
            <person name="Van de Peer Y."/>
            <person name="Verrier P.J."/>
            <person name="Waters E."/>
            <person name="Wood A."/>
            <person name="Yang L."/>
            <person name="Cove D."/>
            <person name="Cuming A."/>
            <person name="Hasebe M."/>
            <person name="Lucas S."/>
            <person name="Mishler D.B."/>
            <person name="Reski R."/>
            <person name="Grigoriev I."/>
            <person name="Quatrano R.S."/>
            <person name="Boore J.L."/>
        </authorList>
    </citation>
    <scope>NUCLEOTIDE SEQUENCE [LARGE SCALE GENOMIC DNA]</scope>
    <source>
        <strain evidence="6 7">cv. Gransden 2004</strain>
    </source>
</reference>
<gene>
    <name evidence="6" type="primary">LOC112290108</name>
    <name evidence="5" type="ORF">PHYPA_017105</name>
</gene>
<evidence type="ECO:0000256" key="3">
    <source>
        <dbReference type="ARBA" id="ARBA00023150"/>
    </source>
</evidence>
<comment type="subcellular location">
    <subcellularLocation>
        <location evidence="4">Cytoplasm</location>
    </subcellularLocation>
</comment>
<dbReference type="GO" id="GO:1990140">
    <property type="term" value="C:molybdopterin synthase complex"/>
    <property type="evidence" value="ECO:0007669"/>
    <property type="project" value="UniProtKB-UniRule"/>
</dbReference>
<dbReference type="PaxDb" id="3218-PP1S52_149V6.1"/>
<protein>
    <recommendedName>
        <fullName evidence="4">Molybdopterin synthase catalytic subunit</fullName>
        <ecNumber evidence="4">2.8.1.12</ecNumber>
    </recommendedName>
    <alternativeName>
        <fullName evidence="4">Molybdenum cofactor synthesis protein 2 large subunit</fullName>
    </alternativeName>
    <alternativeName>
        <fullName evidence="4">Molybdenum cofactor synthesis protein 2B</fullName>
        <shortName evidence="4">MOCS2B</shortName>
    </alternativeName>
</protein>
<dbReference type="GO" id="GO:0006777">
    <property type="term" value="P:Mo-molybdopterin cofactor biosynthetic process"/>
    <property type="evidence" value="ECO:0007669"/>
    <property type="project" value="UniProtKB-UniRule"/>
</dbReference>
<reference evidence="6" key="3">
    <citation type="submission" date="2020-12" db="UniProtKB">
        <authorList>
            <consortium name="EnsemblPlants"/>
        </authorList>
    </citation>
    <scope>IDENTIFICATION</scope>
</reference>
<dbReference type="EMBL" id="ABEU02000013">
    <property type="protein sequence ID" value="PNR42276.1"/>
    <property type="molecule type" value="Genomic_DNA"/>
</dbReference>
<feature type="binding site" evidence="4">
    <location>
        <position position="121"/>
    </location>
    <ligand>
        <name>substrate</name>
    </ligand>
</feature>
<dbReference type="GO" id="GO:0005829">
    <property type="term" value="C:cytosol"/>
    <property type="evidence" value="ECO:0000318"/>
    <property type="project" value="GO_Central"/>
</dbReference>
<dbReference type="InterPro" id="IPR003448">
    <property type="entry name" value="Mopterin_biosynth_MoaE"/>
</dbReference>
<dbReference type="EnsemblPlants" id="Pp3c13_8000V3.2">
    <property type="protein sequence ID" value="PAC:32931603.CDS.1"/>
    <property type="gene ID" value="Pp3c13_8000"/>
</dbReference>
<dbReference type="STRING" id="3218.A9S6R9"/>
<dbReference type="HAMAP" id="MF_03052">
    <property type="entry name" value="MOC2B"/>
    <property type="match status" value="1"/>
</dbReference>
<dbReference type="FunFam" id="3.90.1170.40:FF:000002">
    <property type="entry name" value="Molybdopterin synthase catalytic subunit"/>
    <property type="match status" value="1"/>
</dbReference>
<dbReference type="EnsemblPlants" id="Pp3c13_8000V3.1">
    <property type="protein sequence ID" value="PAC:32931602.CDS.1"/>
    <property type="gene ID" value="Pp3c13_8000"/>
</dbReference>
<keyword evidence="2 4" id="KW-0808">Transferase</keyword>
<dbReference type="Gene3D" id="3.90.1170.40">
    <property type="entry name" value="Molybdopterin biosynthesis MoaE subunit"/>
    <property type="match status" value="1"/>
</dbReference>
<dbReference type="GeneID" id="112290108"/>
<comment type="pathway">
    <text evidence="4">Cofactor biosynthesis; molybdopterin biosynthesis.</text>
</comment>
<dbReference type="AlphaFoldDB" id="A9S6R9"/>
<feature type="binding site" evidence="4">
    <location>
        <begin position="128"/>
        <end position="130"/>
    </location>
    <ligand>
        <name>substrate</name>
    </ligand>
</feature>
<dbReference type="eggNOG" id="KOG3307">
    <property type="taxonomic scope" value="Eukaryota"/>
</dbReference>
<evidence type="ECO:0000313" key="5">
    <source>
        <dbReference type="EMBL" id="PNR42276.1"/>
    </source>
</evidence>
<dbReference type="PANTHER" id="PTHR23404">
    <property type="entry name" value="MOLYBDOPTERIN SYNTHASE RELATED"/>
    <property type="match status" value="1"/>
</dbReference>
<dbReference type="Gramene" id="Pp3c13_8000V3.1">
    <property type="protein sequence ID" value="PAC:32931602.CDS.1"/>
    <property type="gene ID" value="Pp3c13_8000"/>
</dbReference>
<keyword evidence="1 4" id="KW-0963">Cytoplasm</keyword>
<dbReference type="OMA" id="WKHQFFA"/>
<accession>A9S6R9</accession>
<organism evidence="5">
    <name type="scientific">Physcomitrium patens</name>
    <name type="common">Spreading-leaved earth moss</name>
    <name type="synonym">Physcomitrella patens</name>
    <dbReference type="NCBI Taxonomy" id="3218"/>
    <lineage>
        <taxon>Eukaryota</taxon>
        <taxon>Viridiplantae</taxon>
        <taxon>Streptophyta</taxon>
        <taxon>Embryophyta</taxon>
        <taxon>Bryophyta</taxon>
        <taxon>Bryophytina</taxon>
        <taxon>Bryopsida</taxon>
        <taxon>Funariidae</taxon>
        <taxon>Funariales</taxon>
        <taxon>Funariaceae</taxon>
        <taxon>Physcomitrium</taxon>
    </lineage>
</organism>
<evidence type="ECO:0000313" key="6">
    <source>
        <dbReference type="EnsemblPlants" id="PAC:32931602.CDS.1"/>
    </source>
</evidence>
<evidence type="ECO:0000256" key="4">
    <source>
        <dbReference type="HAMAP-Rule" id="MF_03052"/>
    </source>
</evidence>
<dbReference type="Proteomes" id="UP000006727">
    <property type="component" value="Chromosome 13"/>
</dbReference>
<dbReference type="FunCoup" id="A9S6R9">
    <property type="interactions" value="1972"/>
</dbReference>
<feature type="binding site" evidence="4">
    <location>
        <begin position="105"/>
        <end position="106"/>
    </location>
    <ligand>
        <name>substrate</name>
    </ligand>
</feature>
<dbReference type="CDD" id="cd00756">
    <property type="entry name" value="MoaE"/>
    <property type="match status" value="1"/>
</dbReference>
<sequence length="166" mass="18439">MVGDDGDVVEIVEEVIDLKKYVDVVRDDGAGAIATFLGTTRDMFEDKRVLELRYEAYHAMALEHLRRICKVARSRWALTRIAIVHRIGVVGVGEESVLVAVSSVHRKESLHACEFLIDELKASVPIWKKEVYETGDAWKQNSEFLSRNSLVTTPAAVGGASDVARV</sequence>
<evidence type="ECO:0000313" key="7">
    <source>
        <dbReference type="Proteomes" id="UP000006727"/>
    </source>
</evidence>
<reference evidence="5 7" key="2">
    <citation type="journal article" date="2018" name="Plant J.">
        <title>The Physcomitrella patens chromosome-scale assembly reveals moss genome structure and evolution.</title>
        <authorList>
            <person name="Lang D."/>
            <person name="Ullrich K.K."/>
            <person name="Murat F."/>
            <person name="Fuchs J."/>
            <person name="Jenkins J."/>
            <person name="Haas F.B."/>
            <person name="Piednoel M."/>
            <person name="Gundlach H."/>
            <person name="Van Bel M."/>
            <person name="Meyberg R."/>
            <person name="Vives C."/>
            <person name="Morata J."/>
            <person name="Symeonidi A."/>
            <person name="Hiss M."/>
            <person name="Muchero W."/>
            <person name="Kamisugi Y."/>
            <person name="Saleh O."/>
            <person name="Blanc G."/>
            <person name="Decker E.L."/>
            <person name="van Gessel N."/>
            <person name="Grimwood J."/>
            <person name="Hayes R.D."/>
            <person name="Graham S.W."/>
            <person name="Gunter L.E."/>
            <person name="McDaniel S.F."/>
            <person name="Hoernstein S.N.W."/>
            <person name="Larsson A."/>
            <person name="Li F.W."/>
            <person name="Perroud P.F."/>
            <person name="Phillips J."/>
            <person name="Ranjan P."/>
            <person name="Rokshar D.S."/>
            <person name="Rothfels C.J."/>
            <person name="Schneider L."/>
            <person name="Shu S."/>
            <person name="Stevenson D.W."/>
            <person name="Thummler F."/>
            <person name="Tillich M."/>
            <person name="Villarreal Aguilar J.C."/>
            <person name="Widiez T."/>
            <person name="Wong G.K."/>
            <person name="Wymore A."/>
            <person name="Zhang Y."/>
            <person name="Zimmer A.D."/>
            <person name="Quatrano R.S."/>
            <person name="Mayer K.F.X."/>
            <person name="Goodstein D."/>
            <person name="Casacuberta J.M."/>
            <person name="Vandepoele K."/>
            <person name="Reski R."/>
            <person name="Cuming A.C."/>
            <person name="Tuskan G.A."/>
            <person name="Maumus F."/>
            <person name="Salse J."/>
            <person name="Schmutz J."/>
            <person name="Rensing S.A."/>
        </authorList>
    </citation>
    <scope>NUCLEOTIDE SEQUENCE [LARGE SCALE GENOMIC DNA]</scope>
    <source>
        <strain evidence="6 7">cv. Gransden 2004</strain>
    </source>
</reference>
<comment type="function">
    <text evidence="4">Catalytic subunit of the molybdopterin synthase complex, a complex that catalyzes the conversion of precursor Z into molybdopterin. Acts by mediating the incorporation of 2 sulfur atoms from thiocarboxylated MOCS2A into precursor Z to generate a dithiolene group.</text>
</comment>
<comment type="similarity">
    <text evidence="4">Belongs to the MoaE family. MOCS2B subfamily.</text>
</comment>
<dbReference type="InterPro" id="IPR028888">
    <property type="entry name" value="MOCS2B_euk"/>
</dbReference>
<evidence type="ECO:0000256" key="1">
    <source>
        <dbReference type="ARBA" id="ARBA00022490"/>
    </source>
</evidence>
<name>A9S6R9_PHYPA</name>
<dbReference type="GO" id="GO:0030366">
    <property type="term" value="F:molybdopterin synthase activity"/>
    <property type="evidence" value="ECO:0007669"/>
    <property type="project" value="UniProtKB-UniRule"/>
</dbReference>
<dbReference type="EC" id="2.8.1.12" evidence="4"/>
<dbReference type="KEGG" id="ppp:112290108"/>
<dbReference type="SUPFAM" id="SSF54690">
    <property type="entry name" value="Molybdopterin synthase subunit MoaE"/>
    <property type="match status" value="1"/>
</dbReference>
<dbReference type="Gramene" id="Pp3c13_8000V3.2">
    <property type="protein sequence ID" value="PAC:32931603.CDS.1"/>
    <property type="gene ID" value="Pp3c13_8000"/>
</dbReference>